<feature type="transmembrane region" description="Helical" evidence="1">
    <location>
        <begin position="51"/>
        <end position="72"/>
    </location>
</feature>
<dbReference type="AlphaFoldDB" id="A0A6C0C4B6"/>
<proteinExistence type="predicted"/>
<sequence>MAHTKDIIRKLHYPEDNVLGQPGLYTFWTLLYIASITSLSVDTTTGNSRDFLLIMSAISTLFPAFSGINAIYGNKLPSTMFLVIGPMYQYFFWQMLAYYRTDVYGTHPIGVMNGVFTGFSALFTVDAVIKTWLLTTNTKAYLEYSEEQVKANDAQNE</sequence>
<feature type="transmembrane region" description="Helical" evidence="1">
    <location>
        <begin position="78"/>
        <end position="99"/>
    </location>
</feature>
<accession>A0A6C0C4B6</accession>
<name>A0A6C0C4B6_9ZZZZ</name>
<evidence type="ECO:0000313" key="2">
    <source>
        <dbReference type="EMBL" id="QHS98941.1"/>
    </source>
</evidence>
<protein>
    <submittedName>
        <fullName evidence="2">Uncharacterized protein</fullName>
    </submittedName>
</protein>
<keyword evidence="1" id="KW-0472">Membrane</keyword>
<dbReference type="EMBL" id="MN739331">
    <property type="protein sequence ID" value="QHS98941.1"/>
    <property type="molecule type" value="Genomic_DNA"/>
</dbReference>
<feature type="transmembrane region" description="Helical" evidence="1">
    <location>
        <begin position="111"/>
        <end position="133"/>
    </location>
</feature>
<evidence type="ECO:0000256" key="1">
    <source>
        <dbReference type="SAM" id="Phobius"/>
    </source>
</evidence>
<feature type="transmembrane region" description="Helical" evidence="1">
    <location>
        <begin position="22"/>
        <end position="39"/>
    </location>
</feature>
<keyword evidence="1" id="KW-0812">Transmembrane</keyword>
<keyword evidence="1" id="KW-1133">Transmembrane helix</keyword>
<reference evidence="2" key="1">
    <citation type="journal article" date="2020" name="Nature">
        <title>Giant virus diversity and host interactions through global metagenomics.</title>
        <authorList>
            <person name="Schulz F."/>
            <person name="Roux S."/>
            <person name="Paez-Espino D."/>
            <person name="Jungbluth S."/>
            <person name="Walsh D.A."/>
            <person name="Denef V.J."/>
            <person name="McMahon K.D."/>
            <person name="Konstantinidis K.T."/>
            <person name="Eloe-Fadrosh E.A."/>
            <person name="Kyrpides N.C."/>
            <person name="Woyke T."/>
        </authorList>
    </citation>
    <scope>NUCLEOTIDE SEQUENCE</scope>
    <source>
        <strain evidence="2">GVMAG-M-3300020185-18</strain>
    </source>
</reference>
<organism evidence="2">
    <name type="scientific">viral metagenome</name>
    <dbReference type="NCBI Taxonomy" id="1070528"/>
    <lineage>
        <taxon>unclassified sequences</taxon>
        <taxon>metagenomes</taxon>
        <taxon>organismal metagenomes</taxon>
    </lineage>
</organism>